<evidence type="ECO:0008006" key="3">
    <source>
        <dbReference type="Google" id="ProtNLM"/>
    </source>
</evidence>
<dbReference type="AlphaFoldDB" id="G4TR90"/>
<keyword evidence="2" id="KW-1185">Reference proteome</keyword>
<evidence type="ECO:0000313" key="2">
    <source>
        <dbReference type="Proteomes" id="UP000007148"/>
    </source>
</evidence>
<reference evidence="1 2" key="1">
    <citation type="journal article" date="2011" name="PLoS Pathog.">
        <title>Endophytic Life Strategies Decoded by Genome and Transcriptome Analyses of the Mutualistic Root Symbiont Piriformospora indica.</title>
        <authorList>
            <person name="Zuccaro A."/>
            <person name="Lahrmann U."/>
            <person name="Guldener U."/>
            <person name="Langen G."/>
            <person name="Pfiffi S."/>
            <person name="Biedenkopf D."/>
            <person name="Wong P."/>
            <person name="Samans B."/>
            <person name="Grimm C."/>
            <person name="Basiewicz M."/>
            <person name="Murat C."/>
            <person name="Martin F."/>
            <person name="Kogel K.H."/>
        </authorList>
    </citation>
    <scope>NUCLEOTIDE SEQUENCE [LARGE SCALE GENOMIC DNA]</scope>
    <source>
        <strain evidence="1 2">DSM 11827</strain>
    </source>
</reference>
<name>G4TR90_SERID</name>
<sequence length="495" mass="56345">MLHSSHSLKSTLFSSVIRGPWSQDRMNKTERPLQSSAMLRLPTETLIVILRLVISGSRHDIDKTLRSCELLSHVCARLRDIMLDLRDLWSVVHFPLHWSSRTLLLSVSTLLQRVKDTPIQIVVRESNSHWKENIASITRAFKELFSSSHLVIESLELRLYSIHAADLPTQLLDVLRCAPRFLTIRHAPRPKDQVAPDCQLISTRHTTFICPITSVHVPDLERIRLVNLRGTILVNPPWRKLLWRSLIIEADADALPRSGVSIPVGTLIQNCKQLETLHVGAHSFNSINLSLGLPPLKELYVHDLHYFVGLAPQSRHSAFPNLVKFGVCIFTDVELGIFLESHPTIVDLTLDSEFDADVIAKSCPQVTTIRIPMSNWLDIAEPVPRLFGEEWVLMTDSRGTRAQFRFSAVEQLCLHDSSGYMTPESFDRLVKRRVIDAHRDSSLIRIQTVSIRGLQELGSDGVLSPEWQKSRYAQSAHVQWDEDECFFTWPQIEAD</sequence>
<protein>
    <recommendedName>
        <fullName evidence="3">F-box domain-containing protein</fullName>
    </recommendedName>
</protein>
<accession>G4TR90</accession>
<proteinExistence type="predicted"/>
<dbReference type="HOGENOM" id="CLU_584099_0_0_1"/>
<comment type="caution">
    <text evidence="1">The sequence shown here is derived from an EMBL/GenBank/DDBJ whole genome shotgun (WGS) entry which is preliminary data.</text>
</comment>
<organism evidence="1 2">
    <name type="scientific">Serendipita indica (strain DSM 11827)</name>
    <name type="common">Root endophyte fungus</name>
    <name type="synonym">Piriformospora indica</name>
    <dbReference type="NCBI Taxonomy" id="1109443"/>
    <lineage>
        <taxon>Eukaryota</taxon>
        <taxon>Fungi</taxon>
        <taxon>Dikarya</taxon>
        <taxon>Basidiomycota</taxon>
        <taxon>Agaricomycotina</taxon>
        <taxon>Agaricomycetes</taxon>
        <taxon>Sebacinales</taxon>
        <taxon>Serendipitaceae</taxon>
        <taxon>Serendipita</taxon>
    </lineage>
</organism>
<dbReference type="InParanoid" id="G4TR90"/>
<dbReference type="Proteomes" id="UP000007148">
    <property type="component" value="Unassembled WGS sequence"/>
</dbReference>
<evidence type="ECO:0000313" key="1">
    <source>
        <dbReference type="EMBL" id="CCA73833.1"/>
    </source>
</evidence>
<gene>
    <name evidence="1" type="ORF">PIIN_07787</name>
</gene>
<dbReference type="EMBL" id="CAFZ01000256">
    <property type="protein sequence ID" value="CCA73833.1"/>
    <property type="molecule type" value="Genomic_DNA"/>
</dbReference>